<dbReference type="EMBL" id="CAJVQC010165909">
    <property type="protein sequence ID" value="CAG8849517.1"/>
    <property type="molecule type" value="Genomic_DNA"/>
</dbReference>
<reference evidence="1" key="1">
    <citation type="submission" date="2021-06" db="EMBL/GenBank/DDBJ databases">
        <authorList>
            <person name="Kallberg Y."/>
            <person name="Tangrot J."/>
            <person name="Rosling A."/>
        </authorList>
    </citation>
    <scope>NUCLEOTIDE SEQUENCE</scope>
    <source>
        <strain evidence="1">MA461A</strain>
    </source>
</reference>
<dbReference type="Proteomes" id="UP000789920">
    <property type="component" value="Unassembled WGS sequence"/>
</dbReference>
<keyword evidence="2" id="KW-1185">Reference proteome</keyword>
<accession>A0ACA9SVI2</accession>
<proteinExistence type="predicted"/>
<comment type="caution">
    <text evidence="1">The sequence shown here is derived from an EMBL/GenBank/DDBJ whole genome shotgun (WGS) entry which is preliminary data.</text>
</comment>
<organism evidence="1 2">
    <name type="scientific">Racocetra persica</name>
    <dbReference type="NCBI Taxonomy" id="160502"/>
    <lineage>
        <taxon>Eukaryota</taxon>
        <taxon>Fungi</taxon>
        <taxon>Fungi incertae sedis</taxon>
        <taxon>Mucoromycota</taxon>
        <taxon>Glomeromycotina</taxon>
        <taxon>Glomeromycetes</taxon>
        <taxon>Diversisporales</taxon>
        <taxon>Gigasporaceae</taxon>
        <taxon>Racocetra</taxon>
    </lineage>
</organism>
<feature type="non-terminal residue" evidence="1">
    <location>
        <position position="1"/>
    </location>
</feature>
<feature type="non-terminal residue" evidence="1">
    <location>
        <position position="63"/>
    </location>
</feature>
<protein>
    <submittedName>
        <fullName evidence="1">1503_t:CDS:1</fullName>
    </submittedName>
</protein>
<evidence type="ECO:0000313" key="1">
    <source>
        <dbReference type="EMBL" id="CAG8849517.1"/>
    </source>
</evidence>
<sequence>VETVRMQTLIKHFNKFKWIRKYIEDERILNTMLQELASSAFRRCAEDPSPLENTVSDPYLNLI</sequence>
<gene>
    <name evidence="1" type="ORF">RPERSI_LOCUS35629</name>
</gene>
<evidence type="ECO:0000313" key="2">
    <source>
        <dbReference type="Proteomes" id="UP000789920"/>
    </source>
</evidence>
<name>A0ACA9SVI2_9GLOM</name>